<evidence type="ECO:0000256" key="3">
    <source>
        <dbReference type="ARBA" id="ARBA00022679"/>
    </source>
</evidence>
<dbReference type="InterPro" id="IPR029044">
    <property type="entry name" value="Nucleotide-diphossugar_trans"/>
</dbReference>
<keyword evidence="4 8" id="KW-0812">Transmembrane</keyword>
<proteinExistence type="predicted"/>
<reference evidence="10 11" key="1">
    <citation type="journal article" date="2016" name="Nat. Commun.">
        <title>Thousands of microbial genomes shed light on interconnected biogeochemical processes in an aquifer system.</title>
        <authorList>
            <person name="Anantharaman K."/>
            <person name="Brown C.T."/>
            <person name="Hug L.A."/>
            <person name="Sharon I."/>
            <person name="Castelle C.J."/>
            <person name="Probst A.J."/>
            <person name="Thomas B.C."/>
            <person name="Singh A."/>
            <person name="Wilkins M.J."/>
            <person name="Karaoz U."/>
            <person name="Brodie E.L."/>
            <person name="Williams K.H."/>
            <person name="Hubbard S.S."/>
            <person name="Banfield J.F."/>
        </authorList>
    </citation>
    <scope>NUCLEOTIDE SEQUENCE [LARGE SCALE GENOMIC DNA]</scope>
</reference>
<evidence type="ECO:0000256" key="2">
    <source>
        <dbReference type="ARBA" id="ARBA00022676"/>
    </source>
</evidence>
<dbReference type="PANTHER" id="PTHR48090:SF3">
    <property type="entry name" value="UNDECAPRENYL-PHOSPHATE 4-DEOXY-4-FORMAMIDO-L-ARABINOSE TRANSFERASE"/>
    <property type="match status" value="1"/>
</dbReference>
<keyword evidence="6 8" id="KW-1133">Transmembrane helix</keyword>
<dbReference type="Gene3D" id="3.90.550.10">
    <property type="entry name" value="Spore Coat Polysaccharide Biosynthesis Protein SpsA, Chain A"/>
    <property type="match status" value="1"/>
</dbReference>
<evidence type="ECO:0000259" key="9">
    <source>
        <dbReference type="Pfam" id="PF00535"/>
    </source>
</evidence>
<dbReference type="AlphaFoldDB" id="A0A1F7RHV6"/>
<dbReference type="SUPFAM" id="SSF53448">
    <property type="entry name" value="Nucleotide-diphospho-sugar transferases"/>
    <property type="match status" value="1"/>
</dbReference>
<protein>
    <submittedName>
        <fullName evidence="10">UDP-4-amino-4-deoxy-L-arabinose-oxoglutarate aminotransferase</fullName>
    </submittedName>
</protein>
<evidence type="ECO:0000256" key="5">
    <source>
        <dbReference type="ARBA" id="ARBA00022985"/>
    </source>
</evidence>
<evidence type="ECO:0000256" key="7">
    <source>
        <dbReference type="ARBA" id="ARBA00023136"/>
    </source>
</evidence>
<feature type="transmembrane region" description="Helical" evidence="8">
    <location>
        <begin position="270"/>
        <end position="295"/>
    </location>
</feature>
<keyword evidence="1" id="KW-1003">Cell membrane</keyword>
<gene>
    <name evidence="10" type="ORF">A2042_09410</name>
</gene>
<organism evidence="10 11">
    <name type="scientific">Candidatus Schekmanbacteria bacterium GWA2_38_11</name>
    <dbReference type="NCBI Taxonomy" id="1817876"/>
    <lineage>
        <taxon>Bacteria</taxon>
        <taxon>Candidatus Schekmaniibacteriota</taxon>
    </lineage>
</organism>
<keyword evidence="7 8" id="KW-0472">Membrane</keyword>
<feature type="domain" description="Glycosyltransferase 2-like" evidence="9">
    <location>
        <begin position="14"/>
        <end position="176"/>
    </location>
</feature>
<dbReference type="GO" id="GO:0009103">
    <property type="term" value="P:lipopolysaccharide biosynthetic process"/>
    <property type="evidence" value="ECO:0007669"/>
    <property type="project" value="UniProtKB-KW"/>
</dbReference>
<keyword evidence="5" id="KW-0448">Lipopolysaccharide biosynthesis</keyword>
<name>A0A1F7RHV6_9BACT</name>
<comment type="caution">
    <text evidence="10">The sequence shown here is derived from an EMBL/GenBank/DDBJ whole genome shotgun (WGS) entry which is preliminary data.</text>
</comment>
<feature type="transmembrane region" description="Helical" evidence="8">
    <location>
        <begin position="238"/>
        <end position="264"/>
    </location>
</feature>
<dbReference type="Pfam" id="PF00535">
    <property type="entry name" value="Glycos_transf_2"/>
    <property type="match status" value="1"/>
</dbReference>
<dbReference type="Proteomes" id="UP000178526">
    <property type="component" value="Unassembled WGS sequence"/>
</dbReference>
<dbReference type="InterPro" id="IPR050256">
    <property type="entry name" value="Glycosyltransferase_2"/>
</dbReference>
<accession>A0A1F7RHV6</accession>
<keyword evidence="2" id="KW-0328">Glycosyltransferase</keyword>
<sequence length="315" mass="36248">MKPNSENKFPLYLSVVIPVFNEQENLETLYSRLKPTLENLKTSYEIIFIDDGSMDKSWIIMEEIKKNDNSVKTFQFNRNYGQHTAILAGFELSKGEVIVTIDADLQNPPEEIPKLLKEIENGHDVVGGWRKNRKDPFFRKFISQMGNKVLARITGIKLKDYGCMLRAYKREVVERICEVNEFSSFFIPALAYTYSNNLIEIVVDHNQRQEGKSKYNLLKLAKLNFDILTSFSLIPIQLITLLGVFIALFGGLFGLILILVKIFFNTSNGILSLISIFSVFTGILTFFLGLIGEYIGRIYLEVRRRPRYIITNSKE</sequence>
<dbReference type="GO" id="GO:0008483">
    <property type="term" value="F:transaminase activity"/>
    <property type="evidence" value="ECO:0007669"/>
    <property type="project" value="UniProtKB-KW"/>
</dbReference>
<dbReference type="GO" id="GO:0005886">
    <property type="term" value="C:plasma membrane"/>
    <property type="evidence" value="ECO:0007669"/>
    <property type="project" value="TreeGrafter"/>
</dbReference>
<evidence type="ECO:0000313" key="11">
    <source>
        <dbReference type="Proteomes" id="UP000178526"/>
    </source>
</evidence>
<dbReference type="EMBL" id="MGDB01000089">
    <property type="protein sequence ID" value="OGL40758.1"/>
    <property type="molecule type" value="Genomic_DNA"/>
</dbReference>
<keyword evidence="10" id="KW-0032">Aminotransferase</keyword>
<dbReference type="CDD" id="cd04187">
    <property type="entry name" value="DPM1_like_bac"/>
    <property type="match status" value="1"/>
</dbReference>
<dbReference type="PANTHER" id="PTHR48090">
    <property type="entry name" value="UNDECAPRENYL-PHOSPHATE 4-DEOXY-4-FORMAMIDO-L-ARABINOSE TRANSFERASE-RELATED"/>
    <property type="match status" value="1"/>
</dbReference>
<evidence type="ECO:0000256" key="6">
    <source>
        <dbReference type="ARBA" id="ARBA00022989"/>
    </source>
</evidence>
<keyword evidence="3 10" id="KW-0808">Transferase</keyword>
<evidence type="ECO:0000313" key="10">
    <source>
        <dbReference type="EMBL" id="OGL40758.1"/>
    </source>
</evidence>
<evidence type="ECO:0000256" key="4">
    <source>
        <dbReference type="ARBA" id="ARBA00022692"/>
    </source>
</evidence>
<evidence type="ECO:0000256" key="1">
    <source>
        <dbReference type="ARBA" id="ARBA00022475"/>
    </source>
</evidence>
<dbReference type="InterPro" id="IPR001173">
    <property type="entry name" value="Glyco_trans_2-like"/>
</dbReference>
<evidence type="ECO:0000256" key="8">
    <source>
        <dbReference type="SAM" id="Phobius"/>
    </source>
</evidence>
<dbReference type="GO" id="GO:0099621">
    <property type="term" value="F:undecaprenyl-phosphate 4-deoxy-4-formamido-L-arabinose transferase activity"/>
    <property type="evidence" value="ECO:0007669"/>
    <property type="project" value="TreeGrafter"/>
</dbReference>